<comment type="caution">
    <text evidence="1">The sequence shown here is derived from an EMBL/GenBank/DDBJ whole genome shotgun (WGS) entry which is preliminary data.</text>
</comment>
<dbReference type="EMBL" id="MHCV01000037">
    <property type="protein sequence ID" value="OGY27224.1"/>
    <property type="molecule type" value="Genomic_DNA"/>
</dbReference>
<reference evidence="1 2" key="1">
    <citation type="journal article" date="2016" name="Nat. Commun.">
        <title>Thousands of microbial genomes shed light on interconnected biogeochemical processes in an aquifer system.</title>
        <authorList>
            <person name="Anantharaman K."/>
            <person name="Brown C.T."/>
            <person name="Hug L.A."/>
            <person name="Sharon I."/>
            <person name="Castelle C.J."/>
            <person name="Probst A.J."/>
            <person name="Thomas B.C."/>
            <person name="Singh A."/>
            <person name="Wilkins M.J."/>
            <person name="Karaoz U."/>
            <person name="Brodie E.L."/>
            <person name="Williams K.H."/>
            <person name="Hubbard S.S."/>
            <person name="Banfield J.F."/>
        </authorList>
    </citation>
    <scope>NUCLEOTIDE SEQUENCE [LARGE SCALE GENOMIC DNA]</scope>
</reference>
<dbReference type="GO" id="GO:0016787">
    <property type="term" value="F:hydrolase activity"/>
    <property type="evidence" value="ECO:0007669"/>
    <property type="project" value="InterPro"/>
</dbReference>
<proteinExistence type="predicted"/>
<dbReference type="PANTHER" id="PTHR15394">
    <property type="entry name" value="SERINE HYDROLASE RBBP9"/>
    <property type="match status" value="1"/>
</dbReference>
<organism evidence="1 2">
    <name type="scientific">Candidatus Woykebacteria bacterium RIFCSPHIGHO2_01_FULL_39_12</name>
    <dbReference type="NCBI Taxonomy" id="1802599"/>
    <lineage>
        <taxon>Bacteria</taxon>
        <taxon>Candidatus Woykeibacteriota</taxon>
    </lineage>
</organism>
<dbReference type="PANTHER" id="PTHR15394:SF3">
    <property type="entry name" value="SERINE HYDROLASE RBBP9"/>
    <property type="match status" value="1"/>
</dbReference>
<protein>
    <recommendedName>
        <fullName evidence="3">Alpha/beta hydrolase</fullName>
    </recommendedName>
</protein>
<dbReference type="Gene3D" id="3.40.50.1820">
    <property type="entry name" value="alpha/beta hydrolase"/>
    <property type="match status" value="1"/>
</dbReference>
<evidence type="ECO:0000313" key="1">
    <source>
        <dbReference type="EMBL" id="OGY27224.1"/>
    </source>
</evidence>
<name>A0A1G1WHU9_9BACT</name>
<dbReference type="InterPro" id="IPR010662">
    <property type="entry name" value="RBBP9/YdeN"/>
</dbReference>
<dbReference type="Proteomes" id="UP000177900">
    <property type="component" value="Unassembled WGS sequence"/>
</dbReference>
<accession>A0A1G1WHU9</accession>
<dbReference type="SUPFAM" id="SSF53474">
    <property type="entry name" value="alpha/beta-Hydrolases"/>
    <property type="match status" value="1"/>
</dbReference>
<dbReference type="InterPro" id="IPR029058">
    <property type="entry name" value="AB_hydrolase_fold"/>
</dbReference>
<sequence>MAKKSQEAKKKLIIVHGWEGHPEEGWYPWLKKEMEKRGWEVQVPAMLNTNDPKIFEWLPFLQQTVGKVDGDTFLVGHSLGCITILRFLENLQEVKLIGGAILIAGFDNPLKYKKLKNFFEEPIAWEKIKTKCKKFVSIHSTDDPDVPIENSSSFKKNLGAKTIVTSGFRHFSGEDGITSLPIVLEELLKISK</sequence>
<dbReference type="AlphaFoldDB" id="A0A1G1WHU9"/>
<evidence type="ECO:0008006" key="3">
    <source>
        <dbReference type="Google" id="ProtNLM"/>
    </source>
</evidence>
<dbReference type="Pfam" id="PF06821">
    <property type="entry name" value="Ser_hydrolase"/>
    <property type="match status" value="1"/>
</dbReference>
<gene>
    <name evidence="1" type="ORF">A2864_01725</name>
</gene>
<evidence type="ECO:0000313" key="2">
    <source>
        <dbReference type="Proteomes" id="UP000177900"/>
    </source>
</evidence>